<proteinExistence type="predicted"/>
<protein>
    <recommendedName>
        <fullName evidence="4">Retrotransposon Copia-like N-terminal domain-containing protein</fullName>
    </recommendedName>
</protein>
<dbReference type="EMBL" id="OZ034814">
    <property type="protein sequence ID" value="CAL1361529.1"/>
    <property type="molecule type" value="Genomic_DNA"/>
</dbReference>
<evidence type="ECO:0000313" key="3">
    <source>
        <dbReference type="Proteomes" id="UP001497516"/>
    </source>
</evidence>
<dbReference type="Proteomes" id="UP001497516">
    <property type="component" value="Chromosome 10"/>
</dbReference>
<dbReference type="PANTHER" id="PTHR47481:SF22">
    <property type="entry name" value="RETROTRANSPOSON GAG DOMAIN-CONTAINING PROTEIN"/>
    <property type="match status" value="1"/>
</dbReference>
<keyword evidence="3" id="KW-1185">Reference proteome</keyword>
<sequence>MSDSSYIMSGNPSGDQPPSLATINPAASLPLKLTPTNFPSWCVQLLSLLQGLDLVSYLNGSTVPPTEKIQVDGAEVPNLAYINWFCQDKLLFNSLLASVSEGVNPFITAAPTMASAWKTLVWMYANSSRSRIMTLCDRLLAEKKGDRDVSAFVQSLRSTTTEMVIVVMVIHDDELVSLYLCGLNDDYTEFVIGVRARETPPTIEDLLDRPLSLEADIKARRTSHMSLVTAYNTQRDSGGRHGVGHGRGQRLRIFLLLQRLHYCLDFSRSHDEGESRCPSVLNANSVKNGHTAKQCFQLHH</sequence>
<evidence type="ECO:0000313" key="2">
    <source>
        <dbReference type="EMBL" id="CAL1361529.1"/>
    </source>
</evidence>
<evidence type="ECO:0008006" key="4">
    <source>
        <dbReference type="Google" id="ProtNLM"/>
    </source>
</evidence>
<accession>A0AAV2CZK3</accession>
<name>A0AAV2CZK3_9ROSI</name>
<organism evidence="2 3">
    <name type="scientific">Linum trigynum</name>
    <dbReference type="NCBI Taxonomy" id="586398"/>
    <lineage>
        <taxon>Eukaryota</taxon>
        <taxon>Viridiplantae</taxon>
        <taxon>Streptophyta</taxon>
        <taxon>Embryophyta</taxon>
        <taxon>Tracheophyta</taxon>
        <taxon>Spermatophyta</taxon>
        <taxon>Magnoliopsida</taxon>
        <taxon>eudicotyledons</taxon>
        <taxon>Gunneridae</taxon>
        <taxon>Pentapetalae</taxon>
        <taxon>rosids</taxon>
        <taxon>fabids</taxon>
        <taxon>Malpighiales</taxon>
        <taxon>Linaceae</taxon>
        <taxon>Linum</taxon>
    </lineage>
</organism>
<feature type="region of interest" description="Disordered" evidence="1">
    <location>
        <begin position="1"/>
        <end position="21"/>
    </location>
</feature>
<dbReference type="AlphaFoldDB" id="A0AAV2CZK3"/>
<gene>
    <name evidence="2" type="ORF">LTRI10_LOCUS8899</name>
</gene>
<dbReference type="Pfam" id="PF14223">
    <property type="entry name" value="Retrotran_gag_2"/>
    <property type="match status" value="1"/>
</dbReference>
<dbReference type="PANTHER" id="PTHR47481">
    <property type="match status" value="1"/>
</dbReference>
<evidence type="ECO:0000256" key="1">
    <source>
        <dbReference type="SAM" id="MobiDB-lite"/>
    </source>
</evidence>
<reference evidence="2 3" key="1">
    <citation type="submission" date="2024-04" db="EMBL/GenBank/DDBJ databases">
        <authorList>
            <person name="Fracassetti M."/>
        </authorList>
    </citation>
    <scope>NUCLEOTIDE SEQUENCE [LARGE SCALE GENOMIC DNA]</scope>
</reference>